<gene>
    <name evidence="3" type="ORF">FEM48_Zijuj04G0081700</name>
</gene>
<evidence type="ECO:0000256" key="1">
    <source>
        <dbReference type="SAM" id="MobiDB-lite"/>
    </source>
</evidence>
<protein>
    <recommendedName>
        <fullName evidence="2">Retrovirus-related Pol polyprotein from transposon TNT 1-94-like beta-barrel domain-containing protein</fullName>
    </recommendedName>
</protein>
<evidence type="ECO:0000313" key="4">
    <source>
        <dbReference type="Proteomes" id="UP000813462"/>
    </source>
</evidence>
<organism evidence="3 4">
    <name type="scientific">Ziziphus jujuba var. spinosa</name>
    <dbReference type="NCBI Taxonomy" id="714518"/>
    <lineage>
        <taxon>Eukaryota</taxon>
        <taxon>Viridiplantae</taxon>
        <taxon>Streptophyta</taxon>
        <taxon>Embryophyta</taxon>
        <taxon>Tracheophyta</taxon>
        <taxon>Spermatophyta</taxon>
        <taxon>Magnoliopsida</taxon>
        <taxon>eudicotyledons</taxon>
        <taxon>Gunneridae</taxon>
        <taxon>Pentapetalae</taxon>
        <taxon>rosids</taxon>
        <taxon>fabids</taxon>
        <taxon>Rosales</taxon>
        <taxon>Rhamnaceae</taxon>
        <taxon>Paliureae</taxon>
        <taxon>Ziziphus</taxon>
    </lineage>
</organism>
<dbReference type="Pfam" id="PF22936">
    <property type="entry name" value="Pol_BBD"/>
    <property type="match status" value="1"/>
</dbReference>
<proteinExistence type="predicted"/>
<dbReference type="Proteomes" id="UP000813462">
    <property type="component" value="Unassembled WGS sequence"/>
</dbReference>
<reference evidence="3" key="1">
    <citation type="journal article" date="2021" name="Front. Plant Sci.">
        <title>Chromosome-Scale Genome Assembly for Chinese Sour Jujube and Insights Into Its Genome Evolution and Domestication Signature.</title>
        <authorList>
            <person name="Shen L.-Y."/>
            <person name="Luo H."/>
            <person name="Wang X.-L."/>
            <person name="Wang X.-M."/>
            <person name="Qiu X.-J."/>
            <person name="Liu H."/>
            <person name="Zhou S.-S."/>
            <person name="Jia K.-H."/>
            <person name="Nie S."/>
            <person name="Bao Y.-T."/>
            <person name="Zhang R.-G."/>
            <person name="Yun Q.-Z."/>
            <person name="Chai Y.-H."/>
            <person name="Lu J.-Y."/>
            <person name="Li Y."/>
            <person name="Zhao S.-W."/>
            <person name="Mao J.-F."/>
            <person name="Jia S.-G."/>
            <person name="Mao Y.-M."/>
        </authorList>
    </citation>
    <scope>NUCLEOTIDE SEQUENCE</scope>
    <source>
        <strain evidence="3">AT0</strain>
        <tissue evidence="3">Leaf</tissue>
    </source>
</reference>
<sequence>MLSLMTFHLLRQTSVWEEHLSEEPTVKPMTSLCFVVQTHIFEAEDVVASADIIKDQSVKSVAHLPHQEPSAFMASPPDVCDPSWYVDSGTTYHITSELENPSNLTDYKGHGKVIVGNGQGMKITHIGEKLIPSNIVHNTLSLRKFFVVAQTKRNLISVAKLTSDNDVTITFNASSCVMNDKLGNPLLERRISRGLYQLSNLKSTSSSYLNKYSHRRHLPTALVSNTTSSQSGSKLNVPPESTPVPFLRPPDLASYHL</sequence>
<accession>A0A978VIR8</accession>
<name>A0A978VIR8_ZIZJJ</name>
<feature type="domain" description="Retrovirus-related Pol polyprotein from transposon TNT 1-94-like beta-barrel" evidence="2">
    <location>
        <begin position="84"/>
        <end position="163"/>
    </location>
</feature>
<evidence type="ECO:0000259" key="2">
    <source>
        <dbReference type="Pfam" id="PF22936"/>
    </source>
</evidence>
<feature type="compositionally biased region" description="Polar residues" evidence="1">
    <location>
        <begin position="224"/>
        <end position="234"/>
    </location>
</feature>
<dbReference type="AlphaFoldDB" id="A0A978VIR8"/>
<feature type="region of interest" description="Disordered" evidence="1">
    <location>
        <begin position="224"/>
        <end position="257"/>
    </location>
</feature>
<comment type="caution">
    <text evidence="3">The sequence shown here is derived from an EMBL/GenBank/DDBJ whole genome shotgun (WGS) entry which is preliminary data.</text>
</comment>
<dbReference type="InterPro" id="IPR054722">
    <property type="entry name" value="PolX-like_BBD"/>
</dbReference>
<dbReference type="EMBL" id="JAEACU010000004">
    <property type="protein sequence ID" value="KAH7532987.1"/>
    <property type="molecule type" value="Genomic_DNA"/>
</dbReference>
<evidence type="ECO:0000313" key="3">
    <source>
        <dbReference type="EMBL" id="KAH7532987.1"/>
    </source>
</evidence>